<dbReference type="InterPro" id="IPR036855">
    <property type="entry name" value="Znf_CCCH_sf"/>
</dbReference>
<evidence type="ECO:0000313" key="9">
    <source>
        <dbReference type="Proteomes" id="UP001211907"/>
    </source>
</evidence>
<dbReference type="GO" id="GO:0008270">
    <property type="term" value="F:zinc ion binding"/>
    <property type="evidence" value="ECO:0007669"/>
    <property type="project" value="UniProtKB-KW"/>
</dbReference>
<name>A0AAD5T073_9FUNG</name>
<evidence type="ECO:0000256" key="4">
    <source>
        <dbReference type="ARBA" id="ARBA00022833"/>
    </source>
</evidence>
<keyword evidence="9" id="KW-1185">Reference proteome</keyword>
<evidence type="ECO:0000256" key="5">
    <source>
        <dbReference type="PROSITE-ProRule" id="PRU00723"/>
    </source>
</evidence>
<evidence type="ECO:0000313" key="8">
    <source>
        <dbReference type="EMBL" id="KAJ3122081.1"/>
    </source>
</evidence>
<keyword evidence="3 5" id="KW-0863">Zinc-finger</keyword>
<dbReference type="AlphaFoldDB" id="A0AAD5T073"/>
<dbReference type="SUPFAM" id="SSF53098">
    <property type="entry name" value="Ribonuclease H-like"/>
    <property type="match status" value="1"/>
</dbReference>
<dbReference type="SUPFAM" id="SSF90229">
    <property type="entry name" value="CCCH zinc finger"/>
    <property type="match status" value="1"/>
</dbReference>
<evidence type="ECO:0000256" key="3">
    <source>
        <dbReference type="ARBA" id="ARBA00022771"/>
    </source>
</evidence>
<evidence type="ECO:0000256" key="2">
    <source>
        <dbReference type="ARBA" id="ARBA00022723"/>
    </source>
</evidence>
<evidence type="ECO:0000259" key="7">
    <source>
        <dbReference type="PROSITE" id="PS50103"/>
    </source>
</evidence>
<dbReference type="GO" id="GO:0000175">
    <property type="term" value="F:3'-5'-RNA exonuclease activity"/>
    <property type="evidence" value="ECO:0007669"/>
    <property type="project" value="TreeGrafter"/>
</dbReference>
<dbReference type="PANTHER" id="PTHR15092">
    <property type="entry name" value="POLY A -SPECIFIC RIBONUCLEASE/TARGET OF EGR1, MEMBER 1"/>
    <property type="match status" value="1"/>
</dbReference>
<organism evidence="8 9">
    <name type="scientific">Physocladia obscura</name>
    <dbReference type="NCBI Taxonomy" id="109957"/>
    <lineage>
        <taxon>Eukaryota</taxon>
        <taxon>Fungi</taxon>
        <taxon>Fungi incertae sedis</taxon>
        <taxon>Chytridiomycota</taxon>
        <taxon>Chytridiomycota incertae sedis</taxon>
        <taxon>Chytridiomycetes</taxon>
        <taxon>Chytridiales</taxon>
        <taxon>Chytriomycetaceae</taxon>
        <taxon>Physocladia</taxon>
    </lineage>
</organism>
<dbReference type="InterPro" id="IPR006941">
    <property type="entry name" value="RNase_CAF1"/>
</dbReference>
<dbReference type="PANTHER" id="PTHR15092:SF37">
    <property type="entry name" value="TARGET OF EGR1 PROTEIN 1"/>
    <property type="match status" value="1"/>
</dbReference>
<feature type="region of interest" description="Disordered" evidence="6">
    <location>
        <begin position="306"/>
        <end position="333"/>
    </location>
</feature>
<dbReference type="GO" id="GO:0015030">
    <property type="term" value="C:Cajal body"/>
    <property type="evidence" value="ECO:0007669"/>
    <property type="project" value="TreeGrafter"/>
</dbReference>
<dbReference type="InterPro" id="IPR036397">
    <property type="entry name" value="RNaseH_sf"/>
</dbReference>
<dbReference type="PROSITE" id="PS50103">
    <property type="entry name" value="ZF_C3H1"/>
    <property type="match status" value="1"/>
</dbReference>
<reference evidence="8" key="1">
    <citation type="submission" date="2020-05" db="EMBL/GenBank/DDBJ databases">
        <title>Phylogenomic resolution of chytrid fungi.</title>
        <authorList>
            <person name="Stajich J.E."/>
            <person name="Amses K."/>
            <person name="Simmons R."/>
            <person name="Seto K."/>
            <person name="Myers J."/>
            <person name="Bonds A."/>
            <person name="Quandt C.A."/>
            <person name="Barry K."/>
            <person name="Liu P."/>
            <person name="Grigoriev I."/>
            <person name="Longcore J.E."/>
            <person name="James T.Y."/>
        </authorList>
    </citation>
    <scope>NUCLEOTIDE SEQUENCE</scope>
    <source>
        <strain evidence="8">JEL0513</strain>
    </source>
</reference>
<dbReference type="EMBL" id="JADGJH010000836">
    <property type="protein sequence ID" value="KAJ3122081.1"/>
    <property type="molecule type" value="Genomic_DNA"/>
</dbReference>
<dbReference type="Gene3D" id="3.30.420.10">
    <property type="entry name" value="Ribonuclease H-like superfamily/Ribonuclease H"/>
    <property type="match status" value="2"/>
</dbReference>
<dbReference type="InterPro" id="IPR000571">
    <property type="entry name" value="Znf_CCCH"/>
</dbReference>
<dbReference type="Pfam" id="PF04857">
    <property type="entry name" value="CAF1"/>
    <property type="match status" value="2"/>
</dbReference>
<feature type="compositionally biased region" description="Polar residues" evidence="6">
    <location>
        <begin position="313"/>
        <end position="323"/>
    </location>
</feature>
<feature type="domain" description="C3H1-type" evidence="7">
    <location>
        <begin position="268"/>
        <end position="296"/>
    </location>
</feature>
<dbReference type="GO" id="GO:0017069">
    <property type="term" value="F:snRNA binding"/>
    <property type="evidence" value="ECO:0007669"/>
    <property type="project" value="TreeGrafter"/>
</dbReference>
<proteinExistence type="inferred from homology"/>
<feature type="zinc finger region" description="C3H1-type" evidence="5">
    <location>
        <begin position="268"/>
        <end position="296"/>
    </location>
</feature>
<dbReference type="GO" id="GO:0034472">
    <property type="term" value="P:snRNA 3'-end processing"/>
    <property type="evidence" value="ECO:0007669"/>
    <property type="project" value="TreeGrafter"/>
</dbReference>
<evidence type="ECO:0000256" key="6">
    <source>
        <dbReference type="SAM" id="MobiDB-lite"/>
    </source>
</evidence>
<dbReference type="Proteomes" id="UP001211907">
    <property type="component" value="Unassembled WGS sequence"/>
</dbReference>
<keyword evidence="2 5" id="KW-0479">Metal-binding</keyword>
<dbReference type="InterPro" id="IPR051181">
    <property type="entry name" value="CAF1_poly(A)_ribonucleases"/>
</dbReference>
<protein>
    <submittedName>
        <fullName evidence="8">Target of EGR1, member 1 (Nuclear)</fullName>
    </submittedName>
</protein>
<accession>A0AAD5T073</accession>
<comment type="caution">
    <text evidence="8">The sequence shown here is derived from an EMBL/GenBank/DDBJ whole genome shotgun (WGS) entry which is preliminary data.</text>
</comment>
<gene>
    <name evidence="8" type="primary">TOE1</name>
    <name evidence="8" type="ORF">HK100_012131</name>
</gene>
<sequence>MQGTRITRINEAQLSRKLLQLVSQAEFIAIDTEFTGLGDRKSSLEKDLRLRYAALRDTATRYALLGLGVCIFIANTDEKHCKTYTSHAFDLPLTPLHPHSVSPSSLAFLVDNGFDLNAAVREGLPFDPTPDDSSTSKILIRDLFAAIVSRATVAPLVVHNGLLDLMFLYHSFYAPLPATLDVFVADLADMFPAGLVDTKYIADYRRNMKSPLFSISMAAPIPASLELSKEICLPNGALSASRSLAILSKPAPSATAIRNAKRRKSSAASKNTHCIQYASHGYCPNGSVCPKSHNLDVILNAEEEEAARQQARKSGNTISGASSKKSKNYDADQESNLAVQNSIQLSENGKKDNCLSKIVFAKESASSITTIQSPANESSTVSLIPSLDSFETYHSACFDSYMTGFVFCSQQMQHLSSLSVINGTDKPINGVSVDLVQFVKQHGNKLYLMGKDVPLNILASAFTRNSDGHLKNKRVAALRVKESD</sequence>
<evidence type="ECO:0000256" key="1">
    <source>
        <dbReference type="ARBA" id="ARBA00008372"/>
    </source>
</evidence>
<keyword evidence="4 5" id="KW-0862">Zinc</keyword>
<dbReference type="InterPro" id="IPR012337">
    <property type="entry name" value="RNaseH-like_sf"/>
</dbReference>
<comment type="similarity">
    <text evidence="1">Belongs to the CAF1 family.</text>
</comment>